<evidence type="ECO:0000259" key="2">
    <source>
        <dbReference type="Pfam" id="PF00534"/>
    </source>
</evidence>
<dbReference type="CDD" id="cd03801">
    <property type="entry name" value="GT4_PimA-like"/>
    <property type="match status" value="1"/>
</dbReference>
<keyword evidence="1 4" id="KW-0808">Transferase</keyword>
<dbReference type="GO" id="GO:0016757">
    <property type="term" value="F:glycosyltransferase activity"/>
    <property type="evidence" value="ECO:0007669"/>
    <property type="project" value="UniProtKB-KW"/>
</dbReference>
<reference evidence="4" key="1">
    <citation type="submission" date="2023-03" db="EMBL/GenBank/DDBJ databases">
        <authorList>
            <person name="Steffen K."/>
            <person name="Cardenas P."/>
        </authorList>
    </citation>
    <scope>NUCLEOTIDE SEQUENCE</scope>
</reference>
<dbReference type="Pfam" id="PF00534">
    <property type="entry name" value="Glycos_transf_1"/>
    <property type="match status" value="1"/>
</dbReference>
<dbReference type="Gene3D" id="3.40.50.2000">
    <property type="entry name" value="Glycogen Phosphorylase B"/>
    <property type="match status" value="2"/>
</dbReference>
<evidence type="ECO:0000313" key="4">
    <source>
        <dbReference type="EMBL" id="CAI8009103.1"/>
    </source>
</evidence>
<evidence type="ECO:0000256" key="1">
    <source>
        <dbReference type="ARBA" id="ARBA00022676"/>
    </source>
</evidence>
<dbReference type="Proteomes" id="UP001174909">
    <property type="component" value="Unassembled WGS sequence"/>
</dbReference>
<sequence length="360" mass="40552">MDRPCKIGLFSPYDHAYSGGVQSHIRELADQFRMWGHTVRIVAPSSSPLPDDDPDFVPMGRAVPLRSADSIARVSLSVWLDPQIKSLLQREQFDIVHMHEPLVGYRRRRVWWAIGPDRLANRLLNRLHGRIAVSNPAAHFVNSHFPSDYRIIPNGVRVDDFSDAEPLPELMDGKTNILFLGRLEKRKGLKYLLTAYSRLKWDRPNIRLIVVGGGQMDADCYRIMSERNLQDVLIVGRTSDKMRERYFKSAHIYCSPATGKESFGIVLLEAMAAGAPVVATEIEGYASVVEHGQNGLLVPPKDEEALAQAITAVIDDDNLRQRLVAEGVRTADSFRWERVASRVMDYYDEFVPEQTAAATA</sequence>
<evidence type="ECO:0000259" key="3">
    <source>
        <dbReference type="Pfam" id="PF13439"/>
    </source>
</evidence>
<protein>
    <submittedName>
        <fullName evidence="4">Phosphatidyl-myo-inositol mannosyltransferase</fullName>
    </submittedName>
</protein>
<organism evidence="4 5">
    <name type="scientific">Geodia barretti</name>
    <name type="common">Barrett's horny sponge</name>
    <dbReference type="NCBI Taxonomy" id="519541"/>
    <lineage>
        <taxon>Eukaryota</taxon>
        <taxon>Metazoa</taxon>
        <taxon>Porifera</taxon>
        <taxon>Demospongiae</taxon>
        <taxon>Heteroscleromorpha</taxon>
        <taxon>Tetractinellida</taxon>
        <taxon>Astrophorina</taxon>
        <taxon>Geodiidae</taxon>
        <taxon>Geodia</taxon>
    </lineage>
</organism>
<dbReference type="EMBL" id="CASHTH010000923">
    <property type="protein sequence ID" value="CAI8009103.1"/>
    <property type="molecule type" value="Genomic_DNA"/>
</dbReference>
<evidence type="ECO:0000313" key="5">
    <source>
        <dbReference type="Proteomes" id="UP001174909"/>
    </source>
</evidence>
<dbReference type="InterPro" id="IPR001296">
    <property type="entry name" value="Glyco_trans_1"/>
</dbReference>
<keyword evidence="5" id="KW-1185">Reference proteome</keyword>
<dbReference type="Pfam" id="PF13439">
    <property type="entry name" value="Glyco_transf_4"/>
    <property type="match status" value="1"/>
</dbReference>
<dbReference type="PANTHER" id="PTHR45947">
    <property type="entry name" value="SULFOQUINOVOSYL TRANSFERASE SQD2"/>
    <property type="match status" value="1"/>
</dbReference>
<dbReference type="AlphaFoldDB" id="A0AA35RCT1"/>
<feature type="domain" description="Glycosyltransferase subfamily 4-like N-terminal" evidence="3">
    <location>
        <begin position="19"/>
        <end position="159"/>
    </location>
</feature>
<accession>A0AA35RCT1</accession>
<name>A0AA35RCT1_GEOBA</name>
<dbReference type="PANTHER" id="PTHR45947:SF3">
    <property type="entry name" value="SULFOQUINOVOSYL TRANSFERASE SQD2"/>
    <property type="match status" value="1"/>
</dbReference>
<gene>
    <name evidence="4" type="ORF">GBAR_LOCUS6166</name>
</gene>
<dbReference type="InterPro" id="IPR028098">
    <property type="entry name" value="Glyco_trans_4-like_N"/>
</dbReference>
<keyword evidence="1 4" id="KW-0328">Glycosyltransferase</keyword>
<proteinExistence type="predicted"/>
<dbReference type="SUPFAM" id="SSF53756">
    <property type="entry name" value="UDP-Glycosyltransferase/glycogen phosphorylase"/>
    <property type="match status" value="1"/>
</dbReference>
<feature type="domain" description="Glycosyl transferase family 1" evidence="2">
    <location>
        <begin position="172"/>
        <end position="326"/>
    </location>
</feature>
<comment type="caution">
    <text evidence="4">The sequence shown here is derived from an EMBL/GenBank/DDBJ whole genome shotgun (WGS) entry which is preliminary data.</text>
</comment>
<dbReference type="InterPro" id="IPR050194">
    <property type="entry name" value="Glycosyltransferase_grp1"/>
</dbReference>